<keyword evidence="3" id="KW-1185">Reference proteome</keyword>
<gene>
    <name evidence="2" type="ORF">PROFUN_13201</name>
</gene>
<dbReference type="EMBL" id="MDYQ01000200">
    <property type="protein sequence ID" value="PRP79040.1"/>
    <property type="molecule type" value="Genomic_DNA"/>
</dbReference>
<comment type="caution">
    <text evidence="2">The sequence shown here is derived from an EMBL/GenBank/DDBJ whole genome shotgun (WGS) entry which is preliminary data.</text>
</comment>
<dbReference type="Proteomes" id="UP000241769">
    <property type="component" value="Unassembled WGS sequence"/>
</dbReference>
<dbReference type="InParanoid" id="A0A2P6N503"/>
<feature type="compositionally biased region" description="Basic and acidic residues" evidence="1">
    <location>
        <begin position="29"/>
        <end position="40"/>
    </location>
</feature>
<evidence type="ECO:0000256" key="1">
    <source>
        <dbReference type="SAM" id="MobiDB-lite"/>
    </source>
</evidence>
<feature type="compositionally biased region" description="Basic and acidic residues" evidence="1">
    <location>
        <begin position="113"/>
        <end position="124"/>
    </location>
</feature>
<feature type="compositionally biased region" description="Polar residues" evidence="1">
    <location>
        <begin position="68"/>
        <end position="84"/>
    </location>
</feature>
<reference evidence="2 3" key="1">
    <citation type="journal article" date="2018" name="Genome Biol. Evol.">
        <title>Multiple Roots of Fruiting Body Formation in Amoebozoa.</title>
        <authorList>
            <person name="Hillmann F."/>
            <person name="Forbes G."/>
            <person name="Novohradska S."/>
            <person name="Ferling I."/>
            <person name="Riege K."/>
            <person name="Groth M."/>
            <person name="Westermann M."/>
            <person name="Marz M."/>
            <person name="Spaller T."/>
            <person name="Winckler T."/>
            <person name="Schaap P."/>
            <person name="Glockner G."/>
        </authorList>
    </citation>
    <scope>NUCLEOTIDE SEQUENCE [LARGE SCALE GENOMIC DNA]</scope>
    <source>
        <strain evidence="2 3">Jena</strain>
    </source>
</reference>
<feature type="compositionally biased region" description="Basic and acidic residues" evidence="1">
    <location>
        <begin position="88"/>
        <end position="101"/>
    </location>
</feature>
<organism evidence="2 3">
    <name type="scientific">Planoprotostelium fungivorum</name>
    <dbReference type="NCBI Taxonomy" id="1890364"/>
    <lineage>
        <taxon>Eukaryota</taxon>
        <taxon>Amoebozoa</taxon>
        <taxon>Evosea</taxon>
        <taxon>Variosea</taxon>
        <taxon>Cavosteliida</taxon>
        <taxon>Cavosteliaceae</taxon>
        <taxon>Planoprotostelium</taxon>
    </lineage>
</organism>
<evidence type="ECO:0000313" key="3">
    <source>
        <dbReference type="Proteomes" id="UP000241769"/>
    </source>
</evidence>
<evidence type="ECO:0000313" key="2">
    <source>
        <dbReference type="EMBL" id="PRP79040.1"/>
    </source>
</evidence>
<accession>A0A2P6N503</accession>
<feature type="region of interest" description="Disordered" evidence="1">
    <location>
        <begin position="1"/>
        <end position="124"/>
    </location>
</feature>
<feature type="non-terminal residue" evidence="2">
    <location>
        <position position="124"/>
    </location>
</feature>
<dbReference type="AlphaFoldDB" id="A0A2P6N503"/>
<sequence>MGNCCGKRKDERRPLLDPEHQHAPLRQNEIVKKLREHEPDIASAPVSWQKGHSGKARQEDEEAISKAISETSTSQTAHTPTKSSGAYDGERNRIDKKREEPDYLLPVGSFKKPRVEATEPEPIK</sequence>
<proteinExistence type="predicted"/>
<name>A0A2P6N503_9EUKA</name>
<feature type="compositionally biased region" description="Basic and acidic residues" evidence="1">
    <location>
        <begin position="7"/>
        <end position="22"/>
    </location>
</feature>
<protein>
    <submittedName>
        <fullName evidence="2">Uncharacterized protein</fullName>
    </submittedName>
</protein>